<feature type="compositionally biased region" description="Gly residues" evidence="1">
    <location>
        <begin position="195"/>
        <end position="204"/>
    </location>
</feature>
<feature type="compositionally biased region" description="Low complexity" evidence="1">
    <location>
        <begin position="248"/>
        <end position="267"/>
    </location>
</feature>
<gene>
    <name evidence="2" type="ORF">SAMN06296052_1181</name>
</gene>
<feature type="region of interest" description="Disordered" evidence="1">
    <location>
        <begin position="1"/>
        <end position="76"/>
    </location>
</feature>
<evidence type="ECO:0000313" key="2">
    <source>
        <dbReference type="EMBL" id="SNS94447.1"/>
    </source>
</evidence>
<feature type="compositionally biased region" description="Polar residues" evidence="1">
    <location>
        <begin position="223"/>
        <end position="242"/>
    </location>
</feature>
<evidence type="ECO:0000256" key="1">
    <source>
        <dbReference type="SAM" id="MobiDB-lite"/>
    </source>
</evidence>
<protein>
    <submittedName>
        <fullName evidence="2">Uncharacterized protein</fullName>
    </submittedName>
</protein>
<feature type="compositionally biased region" description="Basic and acidic residues" evidence="1">
    <location>
        <begin position="1"/>
        <end position="40"/>
    </location>
</feature>
<sequence>MDRDYRDRYNRSSSDYNREFDQKLHGGYNRDHGSGFRGEDEGPYNQNKGRSRSQSYRSRDYDMERDYYENTRRDRHELGDIRQAHGYMSFSDNNLSSSGGNEDLEDMQRERRARYEQGYGSGRLGGYSGSAFGGANYSAHGDFGGSPDYGSMSGSGGNADDYASPSNYSSGHGNTYSHPDRGVPNFSSRSWGDQYGDGGLGQGSRRGDAYGNGRYGRDRDYENSGNKNSSRGNYGSAYSSDRSYVGDNNRNSNSGYYNRNTRYSSNSDRGGYINHDMNNS</sequence>
<dbReference type="OrthoDB" id="850082at2"/>
<dbReference type="AlphaFoldDB" id="A0A239ILH5"/>
<feature type="region of interest" description="Disordered" evidence="1">
    <location>
        <begin position="163"/>
        <end position="280"/>
    </location>
</feature>
<organism evidence="2 3">
    <name type="scientific">Pontibacter ummariensis</name>
    <dbReference type="NCBI Taxonomy" id="1610492"/>
    <lineage>
        <taxon>Bacteria</taxon>
        <taxon>Pseudomonadati</taxon>
        <taxon>Bacteroidota</taxon>
        <taxon>Cytophagia</taxon>
        <taxon>Cytophagales</taxon>
        <taxon>Hymenobacteraceae</taxon>
        <taxon>Pontibacter</taxon>
    </lineage>
</organism>
<feature type="compositionally biased region" description="Basic and acidic residues" evidence="1">
    <location>
        <begin position="57"/>
        <end position="76"/>
    </location>
</feature>
<feature type="region of interest" description="Disordered" evidence="1">
    <location>
        <begin position="88"/>
        <end position="110"/>
    </location>
</feature>
<accession>A0A239ILH5</accession>
<keyword evidence="3" id="KW-1185">Reference proteome</keyword>
<feature type="compositionally biased region" description="Polar residues" evidence="1">
    <location>
        <begin position="164"/>
        <end position="177"/>
    </location>
</feature>
<dbReference type="RefSeq" id="WP_089320545.1">
    <property type="nucleotide sequence ID" value="NZ_FZOQ01000018.1"/>
</dbReference>
<name>A0A239ILH5_9BACT</name>
<evidence type="ECO:0000313" key="3">
    <source>
        <dbReference type="Proteomes" id="UP000198432"/>
    </source>
</evidence>
<feature type="compositionally biased region" description="Polar residues" evidence="1">
    <location>
        <begin position="90"/>
        <end position="100"/>
    </location>
</feature>
<dbReference type="Proteomes" id="UP000198432">
    <property type="component" value="Unassembled WGS sequence"/>
</dbReference>
<reference evidence="3" key="1">
    <citation type="submission" date="2017-06" db="EMBL/GenBank/DDBJ databases">
        <authorList>
            <person name="Varghese N."/>
            <person name="Submissions S."/>
        </authorList>
    </citation>
    <scope>NUCLEOTIDE SEQUENCE [LARGE SCALE GENOMIC DNA]</scope>
    <source>
        <strain evidence="3">NKM1</strain>
    </source>
</reference>
<dbReference type="EMBL" id="FZOQ01000018">
    <property type="protein sequence ID" value="SNS94447.1"/>
    <property type="molecule type" value="Genomic_DNA"/>
</dbReference>
<proteinExistence type="predicted"/>